<dbReference type="FunFam" id="3.30.40.10:FF:000172">
    <property type="entry name" value="E3 ubiquitin-protein ligase RAD18"/>
    <property type="match status" value="1"/>
</dbReference>
<evidence type="ECO:0000256" key="15">
    <source>
        <dbReference type="ARBA" id="ARBA00023242"/>
    </source>
</evidence>
<evidence type="ECO:0000256" key="16">
    <source>
        <dbReference type="ARBA" id="ARBA00031783"/>
    </source>
</evidence>
<feature type="domain" description="RING-type" evidence="22">
    <location>
        <begin position="34"/>
        <end position="71"/>
    </location>
</feature>
<evidence type="ECO:0000256" key="13">
    <source>
        <dbReference type="ARBA" id="ARBA00023125"/>
    </source>
</evidence>
<dbReference type="EC" id="2.3.2.27" evidence="5"/>
<dbReference type="PROSITE" id="PS00518">
    <property type="entry name" value="ZF_RING_1"/>
    <property type="match status" value="1"/>
</dbReference>
<dbReference type="PROSITE" id="PS51908">
    <property type="entry name" value="ZF_UBZ4"/>
    <property type="match status" value="1"/>
</dbReference>
<dbReference type="GO" id="GO:0006301">
    <property type="term" value="P:DNA damage tolerance"/>
    <property type="evidence" value="ECO:0007669"/>
    <property type="project" value="InterPro"/>
</dbReference>
<dbReference type="Proteomes" id="UP000094801">
    <property type="component" value="Unassembled WGS sequence"/>
</dbReference>
<evidence type="ECO:0000313" key="24">
    <source>
        <dbReference type="EMBL" id="ODV86477.1"/>
    </source>
</evidence>
<dbReference type="PROSITE" id="PS50089">
    <property type="entry name" value="ZF_RING_2"/>
    <property type="match status" value="1"/>
</dbReference>
<feature type="region of interest" description="Disordered" evidence="21">
    <location>
        <begin position="111"/>
        <end position="136"/>
    </location>
</feature>
<accession>A0A1E4T3Y7</accession>
<keyword evidence="11" id="KW-0833">Ubl conjugation pathway</keyword>
<dbReference type="GO" id="GO:0097505">
    <property type="term" value="C:Rad6-Rad18 complex"/>
    <property type="evidence" value="ECO:0007669"/>
    <property type="project" value="TreeGrafter"/>
</dbReference>
<dbReference type="Pfam" id="PF13923">
    <property type="entry name" value="zf-C3HC4_2"/>
    <property type="match status" value="1"/>
</dbReference>
<comment type="catalytic activity">
    <reaction evidence="1">
        <text>S-ubiquitinyl-[E2 ubiquitin-conjugating enzyme]-L-cysteine + [acceptor protein]-L-lysine = [E2 ubiquitin-conjugating enzyme]-L-cysteine + N(6)-ubiquitinyl-[acceptor protein]-L-lysine.</text>
        <dbReference type="EC" id="2.3.2.27"/>
    </reaction>
</comment>
<evidence type="ECO:0000256" key="18">
    <source>
        <dbReference type="ARBA" id="ARBA00082369"/>
    </source>
</evidence>
<evidence type="ECO:0000256" key="12">
    <source>
        <dbReference type="ARBA" id="ARBA00022833"/>
    </source>
</evidence>
<dbReference type="GO" id="GO:0006281">
    <property type="term" value="P:DNA repair"/>
    <property type="evidence" value="ECO:0007669"/>
    <property type="project" value="UniProtKB-KW"/>
</dbReference>
<dbReference type="AlphaFoldDB" id="A0A1E4T3Y7"/>
<evidence type="ECO:0000256" key="20">
    <source>
        <dbReference type="PROSITE-ProRule" id="PRU01256"/>
    </source>
</evidence>
<dbReference type="InterPro" id="IPR013083">
    <property type="entry name" value="Znf_RING/FYVE/PHD"/>
</dbReference>
<dbReference type="GO" id="GO:0006513">
    <property type="term" value="P:protein monoubiquitination"/>
    <property type="evidence" value="ECO:0007669"/>
    <property type="project" value="InterPro"/>
</dbReference>
<dbReference type="Pfam" id="PF02037">
    <property type="entry name" value="SAP"/>
    <property type="match status" value="1"/>
</dbReference>
<keyword evidence="14 20" id="KW-0234">DNA repair</keyword>
<evidence type="ECO:0000256" key="9">
    <source>
        <dbReference type="ARBA" id="ARBA00022763"/>
    </source>
</evidence>
<name>A0A1E4T3Y7_9ASCO</name>
<evidence type="ECO:0000256" key="10">
    <source>
        <dbReference type="ARBA" id="ARBA00022771"/>
    </source>
</evidence>
<comment type="subcellular location">
    <subcellularLocation>
        <location evidence="2">Nucleus</location>
    </subcellularLocation>
</comment>
<evidence type="ECO:0000256" key="4">
    <source>
        <dbReference type="ARBA" id="ARBA00009506"/>
    </source>
</evidence>
<keyword evidence="13" id="KW-0238">DNA-binding</keyword>
<keyword evidence="15" id="KW-0539">Nucleus</keyword>
<feature type="compositionally biased region" description="Low complexity" evidence="21">
    <location>
        <begin position="182"/>
        <end position="203"/>
    </location>
</feature>
<keyword evidence="12" id="KW-0862">Zinc</keyword>
<dbReference type="STRING" id="983967.A0A1E4T3Y7"/>
<dbReference type="GO" id="GO:0003697">
    <property type="term" value="F:single-stranded DNA binding"/>
    <property type="evidence" value="ECO:0007669"/>
    <property type="project" value="InterPro"/>
</dbReference>
<feature type="non-terminal residue" evidence="24">
    <location>
        <position position="334"/>
    </location>
</feature>
<evidence type="ECO:0000259" key="23">
    <source>
        <dbReference type="PROSITE" id="PS51908"/>
    </source>
</evidence>
<evidence type="ECO:0000256" key="5">
    <source>
        <dbReference type="ARBA" id="ARBA00012483"/>
    </source>
</evidence>
<comment type="similarity">
    <text evidence="4">Belongs to the RAD18 family.</text>
</comment>
<dbReference type="InterPro" id="IPR006642">
    <property type="entry name" value="Rad18_UBZ4"/>
</dbReference>
<evidence type="ECO:0000313" key="25">
    <source>
        <dbReference type="Proteomes" id="UP000094801"/>
    </source>
</evidence>
<dbReference type="InterPro" id="IPR017907">
    <property type="entry name" value="Znf_RING_CS"/>
</dbReference>
<sequence length="334" mass="37937">MDTFADSLNSITDPSDWLKTEYPNLSGLDSLLRCHICKEIIKAPVLTSCDHIFCSVCIRRSLAGSKKCPLCLEETYESKLRKVLLLDEIAIWFSKNRAHLLEKFQPIIKQRTGSDEEDSQDVIEIESDSNSSSTEPKLVECPICSDFMTAKELQETHIDKCLSREETGDTKQDQTKQKKDTNTGTLSSFFKKSKPNKSSSSSPAPVALLNTNHQQQPEAIKRNSRLSSFDPTMTTPKLKNLLSSMKISIQGTRHQLEMRFKEYINLYNANLDSMSPVADKVLISRLSKWESLSNGKPTNPNANADKKIESKEWRKKYKSDYDDLIEKARANMKK</sequence>
<evidence type="ECO:0000256" key="21">
    <source>
        <dbReference type="SAM" id="MobiDB-lite"/>
    </source>
</evidence>
<dbReference type="PANTHER" id="PTHR14134">
    <property type="entry name" value="E3 UBIQUITIN-PROTEIN LIGASE RAD18"/>
    <property type="match status" value="1"/>
</dbReference>
<dbReference type="GO" id="GO:0008270">
    <property type="term" value="F:zinc ion binding"/>
    <property type="evidence" value="ECO:0007669"/>
    <property type="project" value="UniProtKB-KW"/>
</dbReference>
<evidence type="ECO:0000256" key="19">
    <source>
        <dbReference type="PROSITE-ProRule" id="PRU00175"/>
    </source>
</evidence>
<evidence type="ECO:0000256" key="14">
    <source>
        <dbReference type="ARBA" id="ARBA00023204"/>
    </source>
</evidence>
<protein>
    <recommendedName>
        <fullName evidence="6">Postreplication repair E3 ubiquitin-protein ligase RAD18</fullName>
        <ecNumber evidence="5">2.3.2.27</ecNumber>
    </recommendedName>
    <alternativeName>
        <fullName evidence="17">Postreplication repair E3 ubiquitin-protein ligase rad18</fullName>
    </alternativeName>
    <alternativeName>
        <fullName evidence="16 18">RING-type E3 ubiquitin transferase RAD18</fullName>
    </alternativeName>
</protein>
<dbReference type="SMART" id="SM00734">
    <property type="entry name" value="ZnF_Rad18"/>
    <property type="match status" value="1"/>
</dbReference>
<dbReference type="Gene3D" id="3.30.40.10">
    <property type="entry name" value="Zinc/RING finger domain, C3HC4 (zinc finger)"/>
    <property type="match status" value="1"/>
</dbReference>
<proteinExistence type="inferred from homology"/>
<evidence type="ECO:0000256" key="8">
    <source>
        <dbReference type="ARBA" id="ARBA00022723"/>
    </source>
</evidence>
<feature type="domain" description="UBZ4-type" evidence="23">
    <location>
        <begin position="138"/>
        <end position="166"/>
    </location>
</feature>
<evidence type="ECO:0000256" key="1">
    <source>
        <dbReference type="ARBA" id="ARBA00000900"/>
    </source>
</evidence>
<keyword evidence="8" id="KW-0479">Metal-binding</keyword>
<dbReference type="InterPro" id="IPR039577">
    <property type="entry name" value="Rad18"/>
</dbReference>
<feature type="region of interest" description="Disordered" evidence="21">
    <location>
        <begin position="166"/>
        <end position="232"/>
    </location>
</feature>
<dbReference type="SUPFAM" id="SSF57850">
    <property type="entry name" value="RING/U-box"/>
    <property type="match status" value="1"/>
</dbReference>
<dbReference type="OrthoDB" id="9049620at2759"/>
<dbReference type="EMBL" id="KV453850">
    <property type="protein sequence ID" value="ODV86477.1"/>
    <property type="molecule type" value="Genomic_DNA"/>
</dbReference>
<dbReference type="PANTHER" id="PTHR14134:SF2">
    <property type="entry name" value="E3 UBIQUITIN-PROTEIN LIGASE RAD18"/>
    <property type="match status" value="1"/>
</dbReference>
<gene>
    <name evidence="24" type="ORF">CANARDRAFT_185214</name>
</gene>
<keyword evidence="25" id="KW-1185">Reference proteome</keyword>
<feature type="compositionally biased region" description="Acidic residues" evidence="21">
    <location>
        <begin position="115"/>
        <end position="127"/>
    </location>
</feature>
<evidence type="ECO:0000256" key="3">
    <source>
        <dbReference type="ARBA" id="ARBA00004906"/>
    </source>
</evidence>
<keyword evidence="9 20" id="KW-0227">DNA damage</keyword>
<dbReference type="InterPro" id="IPR001841">
    <property type="entry name" value="Znf_RING"/>
</dbReference>
<organism evidence="24 25">
    <name type="scientific">[Candida] arabinofermentans NRRL YB-2248</name>
    <dbReference type="NCBI Taxonomy" id="983967"/>
    <lineage>
        <taxon>Eukaryota</taxon>
        <taxon>Fungi</taxon>
        <taxon>Dikarya</taxon>
        <taxon>Ascomycota</taxon>
        <taxon>Saccharomycotina</taxon>
        <taxon>Pichiomycetes</taxon>
        <taxon>Pichiales</taxon>
        <taxon>Pichiaceae</taxon>
        <taxon>Ogataea</taxon>
        <taxon>Ogataea/Candida clade</taxon>
    </lineage>
</organism>
<dbReference type="InterPro" id="IPR003034">
    <property type="entry name" value="SAP_dom"/>
</dbReference>
<keyword evidence="10 19" id="KW-0863">Zinc-finger</keyword>
<feature type="compositionally biased region" description="Basic and acidic residues" evidence="21">
    <location>
        <begin position="166"/>
        <end position="181"/>
    </location>
</feature>
<evidence type="ECO:0000256" key="11">
    <source>
        <dbReference type="ARBA" id="ARBA00022786"/>
    </source>
</evidence>
<comment type="pathway">
    <text evidence="3">Protein modification; protein ubiquitination.</text>
</comment>
<evidence type="ECO:0000256" key="6">
    <source>
        <dbReference type="ARBA" id="ARBA00015551"/>
    </source>
</evidence>
<evidence type="ECO:0000256" key="17">
    <source>
        <dbReference type="ARBA" id="ARBA00074353"/>
    </source>
</evidence>
<evidence type="ECO:0000256" key="2">
    <source>
        <dbReference type="ARBA" id="ARBA00004123"/>
    </source>
</evidence>
<evidence type="ECO:0000256" key="7">
    <source>
        <dbReference type="ARBA" id="ARBA00022679"/>
    </source>
</evidence>
<dbReference type="GO" id="GO:0005634">
    <property type="term" value="C:nucleus"/>
    <property type="evidence" value="ECO:0007669"/>
    <property type="project" value="UniProtKB-SubCell"/>
</dbReference>
<dbReference type="SMART" id="SM00184">
    <property type="entry name" value="RING"/>
    <property type="match status" value="1"/>
</dbReference>
<keyword evidence="7" id="KW-0808">Transferase</keyword>
<dbReference type="Gene3D" id="3.30.160.60">
    <property type="entry name" value="Classic Zinc Finger"/>
    <property type="match status" value="1"/>
</dbReference>
<dbReference type="GO" id="GO:0061630">
    <property type="term" value="F:ubiquitin protein ligase activity"/>
    <property type="evidence" value="ECO:0007669"/>
    <property type="project" value="UniProtKB-EC"/>
</dbReference>
<evidence type="ECO:0000259" key="22">
    <source>
        <dbReference type="PROSITE" id="PS50089"/>
    </source>
</evidence>
<reference evidence="25" key="1">
    <citation type="submission" date="2016-04" db="EMBL/GenBank/DDBJ databases">
        <title>Comparative genomics of biotechnologically important yeasts.</title>
        <authorList>
            <consortium name="DOE Joint Genome Institute"/>
            <person name="Riley R."/>
            <person name="Haridas S."/>
            <person name="Wolfe K.H."/>
            <person name="Lopes M.R."/>
            <person name="Hittinger C.T."/>
            <person name="Goker M."/>
            <person name="Salamov A."/>
            <person name="Wisecaver J."/>
            <person name="Long T.M."/>
            <person name="Aerts A.L."/>
            <person name="Barry K."/>
            <person name="Choi C."/>
            <person name="Clum A."/>
            <person name="Coughlan A.Y."/>
            <person name="Deshpande S."/>
            <person name="Douglass A.P."/>
            <person name="Hanson S.J."/>
            <person name="Klenk H.-P."/>
            <person name="Labutti K."/>
            <person name="Lapidus A."/>
            <person name="Lindquist E."/>
            <person name="Lipzen A."/>
            <person name="Meier-Kolthoff J.P."/>
            <person name="Ohm R.A."/>
            <person name="Otillar R.P."/>
            <person name="Pangilinan J."/>
            <person name="Peng Y."/>
            <person name="Rokas A."/>
            <person name="Rosa C.A."/>
            <person name="Scheuner C."/>
            <person name="Sibirny A.A."/>
            <person name="Slot J.C."/>
            <person name="Stielow J.B."/>
            <person name="Sun H."/>
            <person name="Kurtzman C.P."/>
            <person name="Blackwell M."/>
            <person name="Grigoriev I.V."/>
            <person name="Jeffries T.W."/>
        </authorList>
    </citation>
    <scope>NUCLEOTIDE SEQUENCE [LARGE SCALE GENOMIC DNA]</scope>
    <source>
        <strain evidence="25">NRRL YB-2248</strain>
    </source>
</reference>